<accession>A0A437SVG7</accession>
<dbReference type="InterPro" id="IPR005877">
    <property type="entry name" value="YSIRK_signal_dom"/>
</dbReference>
<sequence>MIFNRRDLDTKQRFGIRKLSVGVCSVLLSTLFLTFNTNQLVHADSTDKNNTGAQTTEVTRDPQSARNSKSTSHIEQNQFQSRSEAADTQVSETKDLAQTKTNKTDLEIAVKSSDKTEEKQSELELTQVKKPTEEQKSTVSPANLDKENQTEIETTTLKLDKANAGKLDAKVFAESKVTTQEDTTPILLSTPDSPTQMVVAGSTDNTVLADSVSANDTPAEVTVNYTKGQQVTFEFVDDDESGKVVESQSQVFIEGVDTTITPALSLPKNYQLAKDQSIPTGYSLPEDFTDADLVQQIHLVHAHGVTSQYTSRQITVHYVYGAGEHAGEQAAQDAVLDIYYKRTGDTDLVTNTMAADAPWLFDSSYNEDGYQNGYKVVSGDWSQLPTNWANVVASVPTIDGYKAFTSGDWTKVGSNVSTVAANEFVNPAYNTAGEGGETISGKNSIAYTDAAIVYEATANHTIYYVPAKQTETRTVKKYFKLYDPTTNTYKAADVITLSDGTKQDYGQIDIYYDRQATRFATNGSTDPSKWTTSYGDWNVDTTRGNLGVKVVSGSWSDNLTAGSQGSINMPSLPGYTVVSQSSDLGFLTYNVGQINGGSESFTGTTGPWYYRNSTTTFYVPNSLLQKTITRTINIEGQNQPITQQVTFYRTAFINADDTEIVLAAVVDNNVYKREFGDNVWNHESTDKDGIPTGTWNRVDVTKPGYTAIVDDQAVTEVAADSTVNPNMSNATVNVTYIKNAGTITINHAKVDKTYSGDPTETTIPNDITHAIDKTDSRITWPTGAEDVTLDNSDFSFANEDGTALTNIPVNVGTYHIILNQNGINKFKNLDPDFTWYYDPKTSYVVYKINKAVPNVTFQGAGTKTYDGTAINNYTTPIGLAITDAPNAGENSITLTAGTDYVWYATDAQGHKVGEAIKTAPVNVGNYAIELTDTGKNAIKNATANANNLDWAKAKISGTGTYKITEATAKATLSGENSRDYNGLAVSTDDLYAGTNGNITVTIAIPNSNETISYTLKNDDYTWDTPDHVAPTDQGTYTFTLNKDEVLAGLQAAIAADPAWKGNVGISADDLTGSATFTINPATGTATLSGSAYKTYDGKDVSLDDLNSPDGDIEVKFTHYR</sequence>
<evidence type="ECO:0000259" key="4">
    <source>
        <dbReference type="Pfam" id="PF17883"/>
    </source>
</evidence>
<dbReference type="AlphaFoldDB" id="A0A437SVG7"/>
<feature type="domain" description="MBG" evidence="4">
    <location>
        <begin position="743"/>
        <end position="850"/>
    </location>
</feature>
<dbReference type="InterPro" id="IPR041277">
    <property type="entry name" value="MBG_Lactobacillales"/>
</dbReference>
<dbReference type="Pfam" id="PF04650">
    <property type="entry name" value="YSIRK_signal"/>
    <property type="match status" value="1"/>
</dbReference>
<gene>
    <name evidence="5" type="ORF">EJK17_04825</name>
</gene>
<feature type="region of interest" description="Disordered" evidence="2">
    <location>
        <begin position="43"/>
        <end position="150"/>
    </location>
</feature>
<evidence type="ECO:0000256" key="2">
    <source>
        <dbReference type="SAM" id="MobiDB-lite"/>
    </source>
</evidence>
<feature type="domain" description="MBG" evidence="4">
    <location>
        <begin position="855"/>
        <end position="964"/>
    </location>
</feature>
<feature type="domain" description="YSIRK Gram-positive signal peptide" evidence="3">
    <location>
        <begin position="9"/>
        <end position="33"/>
    </location>
</feature>
<feature type="compositionally biased region" description="Basic and acidic residues" evidence="2">
    <location>
        <begin position="92"/>
        <end position="122"/>
    </location>
</feature>
<dbReference type="NCBIfam" id="TIGR01168">
    <property type="entry name" value="YSIRK_signal"/>
    <property type="match status" value="1"/>
</dbReference>
<dbReference type="Gene3D" id="3.10.430.110">
    <property type="match status" value="3"/>
</dbReference>
<evidence type="ECO:0000313" key="6">
    <source>
        <dbReference type="Proteomes" id="UP000288291"/>
    </source>
</evidence>
<dbReference type="RefSeq" id="WP_103661319.1">
    <property type="nucleotide sequence ID" value="NZ_ML136879.1"/>
</dbReference>
<feature type="domain" description="MBG" evidence="4">
    <location>
        <begin position="968"/>
        <end position="1080"/>
    </location>
</feature>
<organism evidence="5 6">
    <name type="scientific">Lactobacillus xujianguonis</name>
    <dbReference type="NCBI Taxonomy" id="2495899"/>
    <lineage>
        <taxon>Bacteria</taxon>
        <taxon>Bacillati</taxon>
        <taxon>Bacillota</taxon>
        <taxon>Bacilli</taxon>
        <taxon>Lactobacillales</taxon>
        <taxon>Lactobacillaceae</taxon>
        <taxon>Lactobacillus</taxon>
    </lineage>
</organism>
<keyword evidence="1" id="KW-0732">Signal</keyword>
<name>A0A437SVG7_9LACO</name>
<reference evidence="5 6" key="1">
    <citation type="submission" date="2018-12" db="EMBL/GenBank/DDBJ databases">
        <authorList>
            <person name="Meng J."/>
        </authorList>
    </citation>
    <scope>NUCLEOTIDE SEQUENCE [LARGE SCALE GENOMIC DNA]</scope>
    <source>
        <strain evidence="5 6">HT111-2</strain>
    </source>
</reference>
<dbReference type="Gene3D" id="2.60.40.4300">
    <property type="match status" value="2"/>
</dbReference>
<evidence type="ECO:0000313" key="5">
    <source>
        <dbReference type="EMBL" id="RVU70882.1"/>
    </source>
</evidence>
<keyword evidence="6" id="KW-1185">Reference proteome</keyword>
<comment type="caution">
    <text evidence="5">The sequence shown here is derived from an EMBL/GenBank/DDBJ whole genome shotgun (WGS) entry which is preliminary data.</text>
</comment>
<proteinExistence type="predicted"/>
<dbReference type="Proteomes" id="UP000288291">
    <property type="component" value="Unassembled WGS sequence"/>
</dbReference>
<feature type="compositionally biased region" description="Polar residues" evidence="2">
    <location>
        <begin position="48"/>
        <end position="91"/>
    </location>
</feature>
<evidence type="ECO:0000256" key="1">
    <source>
        <dbReference type="ARBA" id="ARBA00022729"/>
    </source>
</evidence>
<protein>
    <submittedName>
        <fullName evidence="5">YSIRK-type signal peptide-containing protein</fullName>
    </submittedName>
</protein>
<dbReference type="Pfam" id="PF17883">
    <property type="entry name" value="MBG"/>
    <property type="match status" value="3"/>
</dbReference>
<dbReference type="EMBL" id="RXIA01000011">
    <property type="protein sequence ID" value="RVU70882.1"/>
    <property type="molecule type" value="Genomic_DNA"/>
</dbReference>
<evidence type="ECO:0000259" key="3">
    <source>
        <dbReference type="Pfam" id="PF04650"/>
    </source>
</evidence>